<dbReference type="Gene3D" id="1.20.1560.10">
    <property type="entry name" value="ABC transporter type 1, transmembrane domain"/>
    <property type="match status" value="1"/>
</dbReference>
<evidence type="ECO:0000256" key="4">
    <source>
        <dbReference type="ARBA" id="ARBA00022741"/>
    </source>
</evidence>
<protein>
    <submittedName>
        <fullName evidence="12">Uncharacterized protein</fullName>
    </submittedName>
</protein>
<keyword evidence="3 9" id="KW-0812">Transmembrane</keyword>
<feature type="transmembrane region" description="Helical" evidence="9">
    <location>
        <begin position="991"/>
        <end position="1011"/>
    </location>
</feature>
<dbReference type="PANTHER" id="PTHR43394">
    <property type="entry name" value="ATP-DEPENDENT PERMEASE MDL1, MITOCHONDRIAL"/>
    <property type="match status" value="1"/>
</dbReference>
<feature type="compositionally biased region" description="Polar residues" evidence="8">
    <location>
        <begin position="24"/>
        <end position="38"/>
    </location>
</feature>
<dbReference type="SUPFAM" id="SSF52540">
    <property type="entry name" value="P-loop containing nucleoside triphosphate hydrolases"/>
    <property type="match status" value="2"/>
</dbReference>
<comment type="similarity">
    <text evidence="2">Belongs to the ABC transporter superfamily. ABCB family. Multidrug resistance exporter (TC 3.A.1.201) subfamily.</text>
</comment>
<evidence type="ECO:0000256" key="7">
    <source>
        <dbReference type="ARBA" id="ARBA00023136"/>
    </source>
</evidence>
<feature type="transmembrane region" description="Helical" evidence="9">
    <location>
        <begin position="125"/>
        <end position="149"/>
    </location>
</feature>
<comment type="caution">
    <text evidence="12">The sequence shown here is derived from an EMBL/GenBank/DDBJ whole genome shotgun (WGS) entry which is preliminary data.</text>
</comment>
<sequence>MASSPAFTENMSDDEKLDKAVTAPSEQPLATDTSSSKSEMGDKKADEEETKKKAGLGDYFRVFRYTDKLDRVLYAIGFTCAIAAGATLPLMTLVFGSSTGSINNFASGQGDTEQFKQQIRKLVLWFVYLFVGRFVIGYVGTLSICIAAARTTNALRKSFLDHLLRQDITHFDMQGNGSVATQVTTNGNRINQGIAEKLYTCFVGISLFFSAFIVALAVQWKLALITMSIVPGMILSVGSCIGLVTPIENELTRLYSQAGTVAQDALGSMKTILAFGAQEKIVTMYDEYLKAAYKTGKKKSVLFGILFSSQNFFTISGTALAFWEGSRMYQSGEVEDVGKVITVILSVTLGATSVLFFLPQLESIINASSAASELFEIIDKPSLLDPLASSGERPTICTGDIEIRNLNFSYPARPGVPVLQNLSLRIPAGKTTALVGPSGCGKSTIVALLERWYQPTSGQIIMDNHDIADLNTKWLRSNLRLVQQEPTLFQGTVAQNVAKGFVDKQVVLPEESRMRLIEKACMDADAHDFIQRLPEGYHTQLGESARMLSGGQRQRIAIARSIVSDPQVLCCDEATSSLDSRAEKAVQDALDRVSADRTTVIIAHKLATVMAADNIAVMAKGQVVEQGTHHELLKLSGLYAAMVRAQDLGATSSKDGLGEQSGLTAHEDDDAALKEYHASAPTFTRKQSAYEAADPETTVEPLTAGTLNTSLFKCAFIMLKENRDLYPWYGLIGLAYTLVGGTYAIEAVLFSRLIRVFTLQGAEARNQADFYALMLFVLALANLLGYFCVGLASNAIGQSLTYRYRKEMLQQILNMDQDFFDFPENSPGALTSKLSSVPSATQELMSQNLGLMLNVVVNVVSSSVLAIAFGWKLGLVLVVTGLTLIVASGYVRVRLDQKLEASTEKQYSSSASLATEAITSIRTISLLTLESAVLEEYSKVLDSIVAGVIRNLIVTLIPYSFSQSGDYLVLALGFGYGSQLLASGEYTSTQFFVIFIAVVFGDQAAAQFFTWTTSITKAKSGTNYMLWLRSLPGKIRETAENRGNGPSGSDVSVTLNDVAFQYRQRKAAVLNGLNLEIQPGSFAAFVGPSGCGKSTIVSLILRFYDPTSGRIIVNDKDISLLSPGLYRRCMSLVQQEPPLYMGSVRQNIALGLDYEPSEQEIAEACRQANILEFVSSLPEGLNTPCGSKGTQFSGGQRQRIAVARALVRKPNLLILDEATSSLDTQSERVVQEALEEAMSSRTTIAVAHRLSTTRDADIIFVIEDGRIAESGTHENLVSQKGRYSAMVLAQSFGET</sequence>
<feature type="transmembrane region" description="Helical" evidence="9">
    <location>
        <begin position="224"/>
        <end position="244"/>
    </location>
</feature>
<dbReference type="EMBL" id="JAVRQU010000002">
    <property type="protein sequence ID" value="KAK5706862.1"/>
    <property type="molecule type" value="Genomic_DNA"/>
</dbReference>
<dbReference type="Proteomes" id="UP001310594">
    <property type="component" value="Unassembled WGS sequence"/>
</dbReference>
<dbReference type="InterPro" id="IPR039421">
    <property type="entry name" value="Type_1_exporter"/>
</dbReference>
<organism evidence="12 13">
    <name type="scientific">Elasticomyces elasticus</name>
    <dbReference type="NCBI Taxonomy" id="574655"/>
    <lineage>
        <taxon>Eukaryota</taxon>
        <taxon>Fungi</taxon>
        <taxon>Dikarya</taxon>
        <taxon>Ascomycota</taxon>
        <taxon>Pezizomycotina</taxon>
        <taxon>Dothideomycetes</taxon>
        <taxon>Dothideomycetidae</taxon>
        <taxon>Mycosphaerellales</taxon>
        <taxon>Teratosphaeriaceae</taxon>
        <taxon>Elasticomyces</taxon>
    </lineage>
</organism>
<dbReference type="CDD" id="cd18577">
    <property type="entry name" value="ABC_6TM_Pgp_ABCB1_D1_like"/>
    <property type="match status" value="1"/>
</dbReference>
<feature type="compositionally biased region" description="Basic and acidic residues" evidence="8">
    <location>
        <begin position="39"/>
        <end position="49"/>
    </location>
</feature>
<dbReference type="GO" id="GO:0016887">
    <property type="term" value="F:ATP hydrolysis activity"/>
    <property type="evidence" value="ECO:0007669"/>
    <property type="project" value="InterPro"/>
</dbReference>
<accession>A0AAN7WCX0</accession>
<dbReference type="InterPro" id="IPR011527">
    <property type="entry name" value="ABC1_TM_dom"/>
</dbReference>
<evidence type="ECO:0000256" key="2">
    <source>
        <dbReference type="ARBA" id="ARBA00007577"/>
    </source>
</evidence>
<keyword evidence="4" id="KW-0547">Nucleotide-binding</keyword>
<dbReference type="GO" id="GO:0015421">
    <property type="term" value="F:ABC-type oligopeptide transporter activity"/>
    <property type="evidence" value="ECO:0007669"/>
    <property type="project" value="TreeGrafter"/>
</dbReference>
<evidence type="ECO:0000256" key="1">
    <source>
        <dbReference type="ARBA" id="ARBA00004141"/>
    </source>
</evidence>
<dbReference type="PANTHER" id="PTHR43394:SF27">
    <property type="entry name" value="ATP-DEPENDENT TRANSLOCASE ABCB1-LIKE"/>
    <property type="match status" value="1"/>
</dbReference>
<dbReference type="SUPFAM" id="SSF90123">
    <property type="entry name" value="ABC transporter transmembrane region"/>
    <property type="match status" value="2"/>
</dbReference>
<dbReference type="FunFam" id="3.40.50.300:FF:001797">
    <property type="entry name" value="ABC transporter, putative"/>
    <property type="match status" value="1"/>
</dbReference>
<feature type="domain" description="ABC transporter" evidence="10">
    <location>
        <begin position="401"/>
        <end position="645"/>
    </location>
</feature>
<evidence type="ECO:0000313" key="12">
    <source>
        <dbReference type="EMBL" id="KAK5706862.1"/>
    </source>
</evidence>
<feature type="transmembrane region" description="Helical" evidence="9">
    <location>
        <begin position="198"/>
        <end position="218"/>
    </location>
</feature>
<feature type="domain" description="ABC transporter" evidence="10">
    <location>
        <begin position="1053"/>
        <end position="1289"/>
    </location>
</feature>
<feature type="transmembrane region" description="Helical" evidence="9">
    <location>
        <begin position="300"/>
        <end position="320"/>
    </location>
</feature>
<proteinExistence type="inferred from homology"/>
<feature type="region of interest" description="Disordered" evidence="8">
    <location>
        <begin position="1"/>
        <end position="49"/>
    </location>
</feature>
<dbReference type="SMART" id="SM00382">
    <property type="entry name" value="AAA"/>
    <property type="match status" value="2"/>
</dbReference>
<evidence type="ECO:0000256" key="5">
    <source>
        <dbReference type="ARBA" id="ARBA00022840"/>
    </source>
</evidence>
<feature type="transmembrane region" description="Helical" evidence="9">
    <location>
        <begin position="849"/>
        <end position="869"/>
    </location>
</feature>
<evidence type="ECO:0000256" key="6">
    <source>
        <dbReference type="ARBA" id="ARBA00022989"/>
    </source>
</evidence>
<dbReference type="InterPro" id="IPR036640">
    <property type="entry name" value="ABC1_TM_sf"/>
</dbReference>
<dbReference type="PROSITE" id="PS00211">
    <property type="entry name" value="ABC_TRANSPORTER_1"/>
    <property type="match status" value="2"/>
</dbReference>
<reference evidence="12" key="1">
    <citation type="submission" date="2023-08" db="EMBL/GenBank/DDBJ databases">
        <title>Black Yeasts Isolated from many extreme environments.</title>
        <authorList>
            <person name="Coleine C."/>
            <person name="Stajich J.E."/>
            <person name="Selbmann L."/>
        </authorList>
    </citation>
    <scope>NUCLEOTIDE SEQUENCE</scope>
    <source>
        <strain evidence="12">CCFEE 5810</strain>
    </source>
</reference>
<feature type="transmembrane region" description="Helical" evidence="9">
    <location>
        <begin position="340"/>
        <end position="358"/>
    </location>
</feature>
<evidence type="ECO:0000256" key="8">
    <source>
        <dbReference type="SAM" id="MobiDB-lite"/>
    </source>
</evidence>
<dbReference type="CDD" id="cd03249">
    <property type="entry name" value="ABC_MTABC3_MDL1_MDL2"/>
    <property type="match status" value="1"/>
</dbReference>
<evidence type="ECO:0000259" key="10">
    <source>
        <dbReference type="PROSITE" id="PS50893"/>
    </source>
</evidence>
<dbReference type="PROSITE" id="PS50893">
    <property type="entry name" value="ABC_TRANSPORTER_2"/>
    <property type="match status" value="2"/>
</dbReference>
<feature type="transmembrane region" description="Helical" evidence="9">
    <location>
        <begin position="72"/>
        <end position="95"/>
    </location>
</feature>
<dbReference type="GO" id="GO:0090374">
    <property type="term" value="P:oligopeptide export from mitochondrion"/>
    <property type="evidence" value="ECO:0007669"/>
    <property type="project" value="TreeGrafter"/>
</dbReference>
<comment type="subcellular location">
    <subcellularLocation>
        <location evidence="1">Membrane</location>
        <topology evidence="1">Multi-pass membrane protein</topology>
    </subcellularLocation>
</comment>
<dbReference type="CDD" id="cd18578">
    <property type="entry name" value="ABC_6TM_Pgp_ABCB1_D2_like"/>
    <property type="match status" value="1"/>
</dbReference>
<name>A0AAN7WCX0_9PEZI</name>
<feature type="transmembrane region" description="Helical" evidence="9">
    <location>
        <begin position="875"/>
        <end position="893"/>
    </location>
</feature>
<evidence type="ECO:0000256" key="3">
    <source>
        <dbReference type="ARBA" id="ARBA00022692"/>
    </source>
</evidence>
<dbReference type="InterPro" id="IPR003593">
    <property type="entry name" value="AAA+_ATPase"/>
</dbReference>
<dbReference type="GO" id="GO:0005524">
    <property type="term" value="F:ATP binding"/>
    <property type="evidence" value="ECO:0007669"/>
    <property type="project" value="UniProtKB-KW"/>
</dbReference>
<dbReference type="Pfam" id="PF00005">
    <property type="entry name" value="ABC_tran"/>
    <property type="match status" value="2"/>
</dbReference>
<gene>
    <name evidence="12" type="ORF">LTR97_001854</name>
</gene>
<dbReference type="Pfam" id="PF00664">
    <property type="entry name" value="ABC_membrane"/>
    <property type="match status" value="2"/>
</dbReference>
<feature type="domain" description="ABC transmembrane type-1" evidence="11">
    <location>
        <begin position="75"/>
        <end position="366"/>
    </location>
</feature>
<dbReference type="Gene3D" id="3.40.50.300">
    <property type="entry name" value="P-loop containing nucleotide triphosphate hydrolases"/>
    <property type="match status" value="2"/>
</dbReference>
<evidence type="ECO:0000313" key="13">
    <source>
        <dbReference type="Proteomes" id="UP001310594"/>
    </source>
</evidence>
<dbReference type="InterPro" id="IPR017871">
    <property type="entry name" value="ABC_transporter-like_CS"/>
</dbReference>
<evidence type="ECO:0000256" key="9">
    <source>
        <dbReference type="SAM" id="Phobius"/>
    </source>
</evidence>
<dbReference type="InterPro" id="IPR027417">
    <property type="entry name" value="P-loop_NTPase"/>
</dbReference>
<keyword evidence="7 9" id="KW-0472">Membrane</keyword>
<dbReference type="FunFam" id="3.40.50.300:FF:000913">
    <property type="entry name" value="ABC multidrug transporter SitT"/>
    <property type="match status" value="1"/>
</dbReference>
<feature type="transmembrane region" description="Helical" evidence="9">
    <location>
        <begin position="770"/>
        <end position="796"/>
    </location>
</feature>
<feature type="domain" description="ABC transmembrane type-1" evidence="11">
    <location>
        <begin position="731"/>
        <end position="1017"/>
    </location>
</feature>
<dbReference type="PROSITE" id="PS50929">
    <property type="entry name" value="ABC_TM1F"/>
    <property type="match status" value="2"/>
</dbReference>
<keyword evidence="6 9" id="KW-1133">Transmembrane helix</keyword>
<dbReference type="InterPro" id="IPR003439">
    <property type="entry name" value="ABC_transporter-like_ATP-bd"/>
</dbReference>
<feature type="transmembrane region" description="Helical" evidence="9">
    <location>
        <begin position="728"/>
        <end position="750"/>
    </location>
</feature>
<feature type="compositionally biased region" description="Polar residues" evidence="8">
    <location>
        <begin position="1"/>
        <end position="10"/>
    </location>
</feature>
<keyword evidence="5" id="KW-0067">ATP-binding</keyword>
<dbReference type="GO" id="GO:0005743">
    <property type="term" value="C:mitochondrial inner membrane"/>
    <property type="evidence" value="ECO:0007669"/>
    <property type="project" value="TreeGrafter"/>
</dbReference>
<evidence type="ECO:0000259" key="11">
    <source>
        <dbReference type="PROSITE" id="PS50929"/>
    </source>
</evidence>